<reference evidence="7 8" key="1">
    <citation type="submission" date="2021-07" db="EMBL/GenBank/DDBJ databases">
        <title>Paenibacillus radiodurans sp. nov., isolated from the southeastern edge of Tengger Desert.</title>
        <authorList>
            <person name="Zhang G."/>
        </authorList>
    </citation>
    <scope>NUCLEOTIDE SEQUENCE [LARGE SCALE GENOMIC DNA]</scope>
    <source>
        <strain evidence="7 8">CCM 7311</strain>
    </source>
</reference>
<comment type="similarity">
    <text evidence="2 6">Belongs to the group II decarboxylase family.</text>
</comment>
<gene>
    <name evidence="7" type="ORF">K0U00_08815</name>
</gene>
<evidence type="ECO:0000256" key="2">
    <source>
        <dbReference type="ARBA" id="ARBA00009533"/>
    </source>
</evidence>
<dbReference type="GO" id="GO:0008483">
    <property type="term" value="F:transaminase activity"/>
    <property type="evidence" value="ECO:0007669"/>
    <property type="project" value="UniProtKB-KW"/>
</dbReference>
<name>A0ABS7BZQ0_9BACL</name>
<keyword evidence="7" id="KW-0032">Aminotransferase</keyword>
<dbReference type="Gene3D" id="3.40.640.10">
    <property type="entry name" value="Type I PLP-dependent aspartate aminotransferase-like (Major domain)"/>
    <property type="match status" value="1"/>
</dbReference>
<evidence type="ECO:0000313" key="7">
    <source>
        <dbReference type="EMBL" id="MBW7454132.1"/>
    </source>
</evidence>
<sequence>MKMSPVQDVRQWFPSDDGNEQDRMQLMKLMEQLMTGFDLLKDPERVNLKGSKDRSGDFYGQLNESSVIPPQGKAMEDVTRGLIELMHAHPYHTKYFMTNILPMASIPGIMGMLAAMLVNGNNLWDVYGPAGAEAEVRVVSMMSKLVGYDHTRSGGYTTWGGQGAIFTGLRLAIVKFAPDASRTGVPNNLYAFCSDSAHYSLYKSMEATGLGSDRLVKIRTRSDSSMDTADLKWKLEQVIRSGGVPIYIVATTGTTDAMGIDDISEIMNIAVQAAAANGLNRPHIHADSALGGFFAFFNDYDFALNPLALDMETLGALHAIAGKMKHIHLADTMCFDFQKLGQTPYLTSLLLVKEAESLRLLDLNPDETPYVGYRGYGQYHTGYTLECSRMASSISIYSALLAFGIEGYQQLLAQFVSVNLAFRRQLMKEVPEMVIANPDNPGITTLLRIYENRISRFQEELAGECPLDELLRNNRLNERLFELLGERRDEMFFGDTKKHLLVLSQEGVEVPLYASKLFVISPYTQLEHVPAIVGYLKERVDEIYEQYHSPYQSGRSVEVV</sequence>
<evidence type="ECO:0000256" key="3">
    <source>
        <dbReference type="ARBA" id="ARBA00022793"/>
    </source>
</evidence>
<dbReference type="EMBL" id="JAHZIK010000158">
    <property type="protein sequence ID" value="MBW7454132.1"/>
    <property type="molecule type" value="Genomic_DNA"/>
</dbReference>
<evidence type="ECO:0000256" key="6">
    <source>
        <dbReference type="RuleBase" id="RU000382"/>
    </source>
</evidence>
<keyword evidence="5 6" id="KW-0456">Lyase</keyword>
<dbReference type="SUPFAM" id="SSF53383">
    <property type="entry name" value="PLP-dependent transferases"/>
    <property type="match status" value="1"/>
</dbReference>
<dbReference type="PANTHER" id="PTHR45677">
    <property type="entry name" value="GLUTAMATE DECARBOXYLASE-RELATED"/>
    <property type="match status" value="1"/>
</dbReference>
<dbReference type="Pfam" id="PF00282">
    <property type="entry name" value="Pyridoxal_deC"/>
    <property type="match status" value="1"/>
</dbReference>
<keyword evidence="3" id="KW-0210">Decarboxylase</keyword>
<dbReference type="Proteomes" id="UP001519887">
    <property type="component" value="Unassembled WGS sequence"/>
</dbReference>
<comment type="cofactor">
    <cofactor evidence="1 6">
        <name>pyridoxal 5'-phosphate</name>
        <dbReference type="ChEBI" id="CHEBI:597326"/>
    </cofactor>
</comment>
<keyword evidence="8" id="KW-1185">Reference proteome</keyword>
<comment type="caution">
    <text evidence="7">The sequence shown here is derived from an EMBL/GenBank/DDBJ whole genome shotgun (WGS) entry which is preliminary data.</text>
</comment>
<dbReference type="PANTHER" id="PTHR45677:SF8">
    <property type="entry name" value="CYSTEINE SULFINIC ACID DECARBOXYLASE"/>
    <property type="match status" value="1"/>
</dbReference>
<evidence type="ECO:0000256" key="4">
    <source>
        <dbReference type="ARBA" id="ARBA00022898"/>
    </source>
</evidence>
<evidence type="ECO:0000313" key="8">
    <source>
        <dbReference type="Proteomes" id="UP001519887"/>
    </source>
</evidence>
<dbReference type="InterPro" id="IPR015424">
    <property type="entry name" value="PyrdxlP-dep_Trfase"/>
</dbReference>
<dbReference type="InterPro" id="IPR002129">
    <property type="entry name" value="PyrdxlP-dep_de-COase"/>
</dbReference>
<protein>
    <submittedName>
        <fullName evidence="7">Aspartate aminotransferase family protein</fullName>
    </submittedName>
</protein>
<proteinExistence type="inferred from homology"/>
<accession>A0ABS7BZQ0</accession>
<dbReference type="InterPro" id="IPR015421">
    <property type="entry name" value="PyrdxlP-dep_Trfase_major"/>
</dbReference>
<keyword evidence="7" id="KW-0808">Transferase</keyword>
<evidence type="ECO:0000256" key="5">
    <source>
        <dbReference type="ARBA" id="ARBA00023239"/>
    </source>
</evidence>
<dbReference type="RefSeq" id="WP_210045615.1">
    <property type="nucleotide sequence ID" value="NZ_JBHLVU010000018.1"/>
</dbReference>
<evidence type="ECO:0000256" key="1">
    <source>
        <dbReference type="ARBA" id="ARBA00001933"/>
    </source>
</evidence>
<organism evidence="7 8">
    <name type="scientific">Paenibacillus sepulcri</name>
    <dbReference type="NCBI Taxonomy" id="359917"/>
    <lineage>
        <taxon>Bacteria</taxon>
        <taxon>Bacillati</taxon>
        <taxon>Bacillota</taxon>
        <taxon>Bacilli</taxon>
        <taxon>Bacillales</taxon>
        <taxon>Paenibacillaceae</taxon>
        <taxon>Paenibacillus</taxon>
    </lineage>
</organism>
<keyword evidence="4 6" id="KW-0663">Pyridoxal phosphate</keyword>